<dbReference type="AlphaFoldDB" id="A0A6G0WIL1"/>
<sequence>MTPDASRRYNFRPLATGGVEVNVPANVRPWRALLWSILNVPIVVALPLMIAYGFPAHVLLVFAVPIAFALSVYAGWMAWQLWGIERYIVTPRSWTYEARVLGRIKLASAQYDMVGIQKPRFVVHENPARFGFEGHIAMGHAFVNHREIQTFLQDVEPYVMSYSPLSPGATATATSAMSIDDNMPVLDDMLRAMMPMLDMSARGQFDYIDYI</sequence>
<gene>
    <name evidence="2" type="ORF">Ae201684_014788</name>
</gene>
<accession>A0A6G0WIL1</accession>
<name>A0A6G0WIL1_9STRA</name>
<keyword evidence="1" id="KW-1133">Transmembrane helix</keyword>
<keyword evidence="1" id="KW-0812">Transmembrane</keyword>
<dbReference type="EMBL" id="VJMJ01000202">
    <property type="protein sequence ID" value="KAF0727049.1"/>
    <property type="molecule type" value="Genomic_DNA"/>
</dbReference>
<comment type="caution">
    <text evidence="2">The sequence shown here is derived from an EMBL/GenBank/DDBJ whole genome shotgun (WGS) entry which is preliminary data.</text>
</comment>
<reference evidence="2 3" key="1">
    <citation type="submission" date="2019-07" db="EMBL/GenBank/DDBJ databases">
        <title>Genomics analysis of Aphanomyces spp. identifies a new class of oomycete effector associated with host adaptation.</title>
        <authorList>
            <person name="Gaulin E."/>
        </authorList>
    </citation>
    <scope>NUCLEOTIDE SEQUENCE [LARGE SCALE GENOMIC DNA]</scope>
    <source>
        <strain evidence="2 3">ATCC 201684</strain>
    </source>
</reference>
<organism evidence="2 3">
    <name type="scientific">Aphanomyces euteiches</name>
    <dbReference type="NCBI Taxonomy" id="100861"/>
    <lineage>
        <taxon>Eukaryota</taxon>
        <taxon>Sar</taxon>
        <taxon>Stramenopiles</taxon>
        <taxon>Oomycota</taxon>
        <taxon>Saprolegniomycetes</taxon>
        <taxon>Saprolegniales</taxon>
        <taxon>Verrucalvaceae</taxon>
        <taxon>Aphanomyces</taxon>
    </lineage>
</organism>
<keyword evidence="3" id="KW-1185">Reference proteome</keyword>
<proteinExistence type="predicted"/>
<evidence type="ECO:0000313" key="2">
    <source>
        <dbReference type="EMBL" id="KAF0727049.1"/>
    </source>
</evidence>
<feature type="transmembrane region" description="Helical" evidence="1">
    <location>
        <begin position="58"/>
        <end position="79"/>
    </location>
</feature>
<evidence type="ECO:0000313" key="3">
    <source>
        <dbReference type="Proteomes" id="UP000481153"/>
    </source>
</evidence>
<dbReference type="Proteomes" id="UP000481153">
    <property type="component" value="Unassembled WGS sequence"/>
</dbReference>
<feature type="transmembrane region" description="Helical" evidence="1">
    <location>
        <begin position="32"/>
        <end position="52"/>
    </location>
</feature>
<keyword evidence="1" id="KW-0472">Membrane</keyword>
<evidence type="ECO:0000256" key="1">
    <source>
        <dbReference type="SAM" id="Phobius"/>
    </source>
</evidence>
<dbReference type="VEuPathDB" id="FungiDB:AeMF1_003716"/>
<protein>
    <submittedName>
        <fullName evidence="2">Uncharacterized protein</fullName>
    </submittedName>
</protein>